<evidence type="ECO:0000313" key="3">
    <source>
        <dbReference type="Proteomes" id="UP001642360"/>
    </source>
</evidence>
<gene>
    <name evidence="2" type="ORF">ILEXP_LOCUS59116</name>
</gene>
<dbReference type="EMBL" id="CAUOFW020010468">
    <property type="protein sequence ID" value="CAK9188432.1"/>
    <property type="molecule type" value="Genomic_DNA"/>
</dbReference>
<name>A0ABC8V4Z3_9AQUA</name>
<evidence type="ECO:0000256" key="1">
    <source>
        <dbReference type="SAM" id="MobiDB-lite"/>
    </source>
</evidence>
<feature type="compositionally biased region" description="Basic and acidic residues" evidence="1">
    <location>
        <begin position="21"/>
        <end position="48"/>
    </location>
</feature>
<feature type="region of interest" description="Disordered" evidence="1">
    <location>
        <begin position="1"/>
        <end position="59"/>
    </location>
</feature>
<feature type="non-terminal residue" evidence="2">
    <location>
        <position position="255"/>
    </location>
</feature>
<evidence type="ECO:0000313" key="2">
    <source>
        <dbReference type="EMBL" id="CAK9188432.1"/>
    </source>
</evidence>
<feature type="compositionally biased region" description="Basic and acidic residues" evidence="1">
    <location>
        <begin position="98"/>
        <end position="115"/>
    </location>
</feature>
<dbReference type="AlphaFoldDB" id="A0ABC8V4Z3"/>
<protein>
    <submittedName>
        <fullName evidence="2">Uncharacterized protein</fullName>
    </submittedName>
</protein>
<comment type="caution">
    <text evidence="2">The sequence shown here is derived from an EMBL/GenBank/DDBJ whole genome shotgun (WGS) entry which is preliminary data.</text>
</comment>
<feature type="compositionally biased region" description="Basic and acidic residues" evidence="1">
    <location>
        <begin position="1"/>
        <end position="11"/>
    </location>
</feature>
<organism evidence="2 3">
    <name type="scientific">Ilex paraguariensis</name>
    <name type="common">yerba mate</name>
    <dbReference type="NCBI Taxonomy" id="185542"/>
    <lineage>
        <taxon>Eukaryota</taxon>
        <taxon>Viridiplantae</taxon>
        <taxon>Streptophyta</taxon>
        <taxon>Embryophyta</taxon>
        <taxon>Tracheophyta</taxon>
        <taxon>Spermatophyta</taxon>
        <taxon>Magnoliopsida</taxon>
        <taxon>eudicotyledons</taxon>
        <taxon>Gunneridae</taxon>
        <taxon>Pentapetalae</taxon>
        <taxon>asterids</taxon>
        <taxon>campanulids</taxon>
        <taxon>Aquifoliales</taxon>
        <taxon>Aquifoliaceae</taxon>
        <taxon>Ilex</taxon>
    </lineage>
</organism>
<sequence length="255" mass="28129">MEKSSETENGKVNEGTMNKGEVVKEGKENEKEKDIDFEKGEPSIKLNKEGGGIEDSPLVDIAKDDELSLELTAQKSKDGNVNVLASTSKGGQEMEEEEYKREEDAREADGGLHVGGDELQKSIEVASGTSLIRSGDVNIDMMNLSVDVGKENVLVCGINIQCSPEVSSSFLIEHQFKVKRMENISMDDEYGLVRNKKPYDKGFLYEQESSKTWAALSEDLEDNLHMIEVMEANLDALGDQVVVDSVESSPKFSPR</sequence>
<proteinExistence type="predicted"/>
<keyword evidence="3" id="KW-1185">Reference proteome</keyword>
<reference evidence="2 3" key="1">
    <citation type="submission" date="2024-02" db="EMBL/GenBank/DDBJ databases">
        <authorList>
            <person name="Vignale AGUSTIN F."/>
            <person name="Sosa J E."/>
            <person name="Modenutti C."/>
        </authorList>
    </citation>
    <scope>NUCLEOTIDE SEQUENCE [LARGE SCALE GENOMIC DNA]</scope>
</reference>
<dbReference type="Proteomes" id="UP001642360">
    <property type="component" value="Unassembled WGS sequence"/>
</dbReference>
<accession>A0ABC8V4Z3</accession>
<feature type="region of interest" description="Disordered" evidence="1">
    <location>
        <begin position="82"/>
        <end position="115"/>
    </location>
</feature>